<feature type="transmembrane region" description="Helical" evidence="1">
    <location>
        <begin position="12"/>
        <end position="29"/>
    </location>
</feature>
<keyword evidence="1" id="KW-0472">Membrane</keyword>
<keyword evidence="3" id="KW-1185">Reference proteome</keyword>
<feature type="transmembrane region" description="Helical" evidence="1">
    <location>
        <begin position="41"/>
        <end position="66"/>
    </location>
</feature>
<dbReference type="RefSeq" id="WP_012185151.1">
    <property type="nucleotide sequence ID" value="NC_009954.1"/>
</dbReference>
<name>A8M9Q0_CALMQ</name>
<feature type="transmembrane region" description="Helical" evidence="1">
    <location>
        <begin position="72"/>
        <end position="94"/>
    </location>
</feature>
<evidence type="ECO:0000256" key="1">
    <source>
        <dbReference type="SAM" id="Phobius"/>
    </source>
</evidence>
<accession>A8M9Q0</accession>
<dbReference type="GeneID" id="5710441"/>
<gene>
    <name evidence="2" type="ordered locus">Cmaq_0077</name>
</gene>
<organism evidence="2 3">
    <name type="scientific">Caldivirga maquilingensis (strain ATCC 700844 / DSM 13496 / JCM 10307 / IC-167)</name>
    <dbReference type="NCBI Taxonomy" id="397948"/>
    <lineage>
        <taxon>Archaea</taxon>
        <taxon>Thermoproteota</taxon>
        <taxon>Thermoprotei</taxon>
        <taxon>Thermoproteales</taxon>
        <taxon>Thermoproteaceae</taxon>
        <taxon>Caldivirga</taxon>
    </lineage>
</organism>
<protein>
    <recommendedName>
        <fullName evidence="4">DUF4870 domain-containing protein</fullName>
    </recommendedName>
</protein>
<dbReference type="OrthoDB" id="29009at2157"/>
<dbReference type="KEGG" id="cma:Cmaq_0077"/>
<dbReference type="EMBL" id="CP000852">
    <property type="protein sequence ID" value="ABW00931.1"/>
    <property type="molecule type" value="Genomic_DNA"/>
</dbReference>
<reference evidence="2 3" key="1">
    <citation type="submission" date="2007-10" db="EMBL/GenBank/DDBJ databases">
        <title>Complete sequence of Caldivirga maquilingensis IC-167.</title>
        <authorList>
            <consortium name="US DOE Joint Genome Institute"/>
            <person name="Copeland A."/>
            <person name="Lucas S."/>
            <person name="Lapidus A."/>
            <person name="Barry K."/>
            <person name="Glavina del Rio T."/>
            <person name="Dalin E."/>
            <person name="Tice H."/>
            <person name="Pitluck S."/>
            <person name="Saunders E."/>
            <person name="Brettin T."/>
            <person name="Bruce D."/>
            <person name="Detter J.C."/>
            <person name="Han C."/>
            <person name="Schmutz J."/>
            <person name="Larimer F."/>
            <person name="Land M."/>
            <person name="Hauser L."/>
            <person name="Kyrpides N."/>
            <person name="Ivanova N."/>
            <person name="Biddle J.F."/>
            <person name="Zhang Z."/>
            <person name="Fitz-Gibbon S.T."/>
            <person name="Lowe T.M."/>
            <person name="Saltikov C."/>
            <person name="House C.H."/>
            <person name="Richardson P."/>
        </authorList>
    </citation>
    <scope>NUCLEOTIDE SEQUENCE [LARGE SCALE GENOMIC DNA]</scope>
    <source>
        <strain evidence="3">ATCC 700844 / DSM 13496 / JCM 10307 / IC-167</strain>
    </source>
</reference>
<dbReference type="AlphaFoldDB" id="A8M9Q0"/>
<dbReference type="HOGENOM" id="CLU_2079303_0_0_2"/>
<evidence type="ECO:0000313" key="3">
    <source>
        <dbReference type="Proteomes" id="UP000001137"/>
    </source>
</evidence>
<keyword evidence="1" id="KW-1133">Transmembrane helix</keyword>
<sequence>MSQVSIDELNWGLVAWIIPLAGGILGFIIRPESNYVKHWSYLSIAFGIVIIVVSVILDLLSLATMILPPLFIIIKALSILVGLVFVIIWIVGIIRERNSIYWKPALIYDVAKMLGSP</sequence>
<dbReference type="eggNOG" id="arCOG12767">
    <property type="taxonomic scope" value="Archaea"/>
</dbReference>
<evidence type="ECO:0008006" key="4">
    <source>
        <dbReference type="Google" id="ProtNLM"/>
    </source>
</evidence>
<proteinExistence type="predicted"/>
<evidence type="ECO:0000313" key="2">
    <source>
        <dbReference type="EMBL" id="ABW00931.1"/>
    </source>
</evidence>
<keyword evidence="1" id="KW-0812">Transmembrane</keyword>
<dbReference type="Proteomes" id="UP000001137">
    <property type="component" value="Chromosome"/>
</dbReference>